<sequence length="104" mass="12419">MRPKLLFINNMAAPYQVKFCYALQKYFDAEMWFYTHLESNRPKWWALPLGDKCRVLEGSTFHPIFNYSNPNLFELVKEYNPDIVIAGGFFFPSQWNVKKMVQIK</sequence>
<dbReference type="EMBL" id="AJYA01000015">
    <property type="protein sequence ID" value="EIM77239.1"/>
    <property type="molecule type" value="Genomic_DNA"/>
</dbReference>
<keyword evidence="1" id="KW-0808">Transferase</keyword>
<evidence type="ECO:0000313" key="1">
    <source>
        <dbReference type="EMBL" id="EIM77239.1"/>
    </source>
</evidence>
<dbReference type="AlphaFoldDB" id="I5C5Y7"/>
<evidence type="ECO:0000313" key="2">
    <source>
        <dbReference type="Proteomes" id="UP000005551"/>
    </source>
</evidence>
<dbReference type="GO" id="GO:0016740">
    <property type="term" value="F:transferase activity"/>
    <property type="evidence" value="ECO:0007669"/>
    <property type="project" value="UniProtKB-KW"/>
</dbReference>
<dbReference type="STRING" id="1189621.A3SI_06609"/>
<name>I5C5Y7_9BACT</name>
<protein>
    <submittedName>
        <fullName evidence="1">Group 1 glycosyl transferase</fullName>
    </submittedName>
</protein>
<comment type="caution">
    <text evidence="1">The sequence shown here is derived from an EMBL/GenBank/DDBJ whole genome shotgun (WGS) entry which is preliminary data.</text>
</comment>
<organism evidence="1 2">
    <name type="scientific">Nitritalea halalkaliphila LW7</name>
    <dbReference type="NCBI Taxonomy" id="1189621"/>
    <lineage>
        <taxon>Bacteria</taxon>
        <taxon>Pseudomonadati</taxon>
        <taxon>Bacteroidota</taxon>
        <taxon>Cytophagia</taxon>
        <taxon>Cytophagales</taxon>
        <taxon>Cyclobacteriaceae</taxon>
        <taxon>Nitritalea</taxon>
    </lineage>
</organism>
<proteinExistence type="predicted"/>
<gene>
    <name evidence="1" type="ORF">A3SI_06609</name>
</gene>
<accession>I5C5Y7</accession>
<dbReference type="Proteomes" id="UP000005551">
    <property type="component" value="Unassembled WGS sequence"/>
</dbReference>
<reference evidence="1 2" key="1">
    <citation type="submission" date="2012-05" db="EMBL/GenBank/DDBJ databases">
        <title>Genome sequence of Nitritalea halalkaliphila LW7.</title>
        <authorList>
            <person name="Jangir P.K."/>
            <person name="Singh A."/>
            <person name="Shivaji S."/>
            <person name="Sharma R."/>
        </authorList>
    </citation>
    <scope>NUCLEOTIDE SEQUENCE [LARGE SCALE GENOMIC DNA]</scope>
    <source>
        <strain evidence="1 2">LW7</strain>
    </source>
</reference>
<keyword evidence="2" id="KW-1185">Reference proteome</keyword>